<accession>A0ABQ1KX13</accession>
<name>A0ABQ1KX13_9RHOB</name>
<reference evidence="2" key="1">
    <citation type="journal article" date="2019" name="Int. J. Syst. Evol. Microbiol.">
        <title>The Global Catalogue of Microorganisms (GCM) 10K type strain sequencing project: providing services to taxonomists for standard genome sequencing and annotation.</title>
        <authorList>
            <consortium name="The Broad Institute Genomics Platform"/>
            <consortium name="The Broad Institute Genome Sequencing Center for Infectious Disease"/>
            <person name="Wu L."/>
            <person name="Ma J."/>
        </authorList>
    </citation>
    <scope>NUCLEOTIDE SEQUENCE [LARGE SCALE GENOMIC DNA]</scope>
    <source>
        <strain evidence="2">CGMCC 1.12478</strain>
    </source>
</reference>
<dbReference type="Proteomes" id="UP000645462">
    <property type="component" value="Unassembled WGS sequence"/>
</dbReference>
<organism evidence="1 2">
    <name type="scientific">Marivita lacus</name>
    <dbReference type="NCBI Taxonomy" id="1323742"/>
    <lineage>
        <taxon>Bacteria</taxon>
        <taxon>Pseudomonadati</taxon>
        <taxon>Pseudomonadota</taxon>
        <taxon>Alphaproteobacteria</taxon>
        <taxon>Rhodobacterales</taxon>
        <taxon>Roseobacteraceae</taxon>
        <taxon>Marivita</taxon>
    </lineage>
</organism>
<comment type="caution">
    <text evidence="1">The sequence shown here is derived from an EMBL/GenBank/DDBJ whole genome shotgun (WGS) entry which is preliminary data.</text>
</comment>
<protein>
    <submittedName>
        <fullName evidence="1">Uncharacterized protein</fullName>
    </submittedName>
</protein>
<proteinExistence type="predicted"/>
<dbReference type="EMBL" id="BMFC01000007">
    <property type="protein sequence ID" value="GGC10266.1"/>
    <property type="molecule type" value="Genomic_DNA"/>
</dbReference>
<sequence length="92" mass="10221">MHRRKIDPVEHFAALFVLKDKSGIYERRQMVCKRRRSEPKVVTNVTDPKAFVACLHQKAKDRQTGIVAKCGKGAGVGAGHCHAVKITTILVL</sequence>
<evidence type="ECO:0000313" key="2">
    <source>
        <dbReference type="Proteomes" id="UP000645462"/>
    </source>
</evidence>
<gene>
    <name evidence="1" type="ORF">GCM10011363_28650</name>
</gene>
<keyword evidence="2" id="KW-1185">Reference proteome</keyword>
<evidence type="ECO:0000313" key="1">
    <source>
        <dbReference type="EMBL" id="GGC10266.1"/>
    </source>
</evidence>